<evidence type="ECO:0000313" key="1">
    <source>
        <dbReference type="EMBL" id="KAK6208044.1"/>
    </source>
</evidence>
<keyword evidence="2" id="KW-1185">Reference proteome</keyword>
<comment type="caution">
    <text evidence="1">The sequence shown here is derived from an EMBL/GenBank/DDBJ whole genome shotgun (WGS) entry which is preliminary data.</text>
</comment>
<dbReference type="EMBL" id="JASAOK010000053">
    <property type="protein sequence ID" value="KAK6208044.1"/>
    <property type="molecule type" value="Genomic_DNA"/>
</dbReference>
<accession>A0AAV9SVR7</accession>
<organism evidence="1 2">
    <name type="scientific">Colletotrichum tabaci</name>
    <dbReference type="NCBI Taxonomy" id="1209068"/>
    <lineage>
        <taxon>Eukaryota</taxon>
        <taxon>Fungi</taxon>
        <taxon>Dikarya</taxon>
        <taxon>Ascomycota</taxon>
        <taxon>Pezizomycotina</taxon>
        <taxon>Sordariomycetes</taxon>
        <taxon>Hypocreomycetidae</taxon>
        <taxon>Glomerellales</taxon>
        <taxon>Glomerellaceae</taxon>
        <taxon>Colletotrichum</taxon>
        <taxon>Colletotrichum destructivum species complex</taxon>
    </lineage>
</organism>
<name>A0AAV9SVR7_9PEZI</name>
<evidence type="ECO:0000313" key="2">
    <source>
        <dbReference type="Proteomes" id="UP001327957"/>
    </source>
</evidence>
<reference evidence="1 2" key="1">
    <citation type="submission" date="2023-04" db="EMBL/GenBank/DDBJ databases">
        <title>Colletotrichum tabacum stain YC1 causing leaf anthracnose on Nicotiana tabacum(L.) cv.</title>
        <authorList>
            <person name="Ji Z."/>
            <person name="Wang M."/>
            <person name="Zhang J."/>
            <person name="Wang N."/>
            <person name="Zhou Z."/>
        </authorList>
    </citation>
    <scope>NUCLEOTIDE SEQUENCE [LARGE SCALE GENOMIC DNA]</scope>
    <source>
        <strain evidence="1 2">YC1</strain>
    </source>
</reference>
<protein>
    <submittedName>
        <fullName evidence="1">Uncharacterized protein</fullName>
    </submittedName>
</protein>
<dbReference type="AlphaFoldDB" id="A0AAV9SVR7"/>
<sequence length="48" mass="5346">MSSRISLLGGMSGLHHKKITKRIAEVEIGLQVYRVPTHGHRTFDSSTI</sequence>
<gene>
    <name evidence="1" type="ORF">QIS74_13125</name>
</gene>
<proteinExistence type="predicted"/>
<dbReference type="Proteomes" id="UP001327957">
    <property type="component" value="Unassembled WGS sequence"/>
</dbReference>